<name>A0ABT1I7X5_9PSEU</name>
<dbReference type="Proteomes" id="UP001205185">
    <property type="component" value="Unassembled WGS sequence"/>
</dbReference>
<feature type="signal peptide" evidence="1">
    <location>
        <begin position="1"/>
        <end position="23"/>
    </location>
</feature>
<keyword evidence="1" id="KW-0732">Signal</keyword>
<sequence length="113" mass="11872">MVRRSPLPLLAVASALVAGTACQAEGDDGSCSQIRCEVTITGSPTLEVFDIRFKADVGPDRVRVAGGGVDVTLNPGDAAVVEGVRVELREVAQERARLVLVPVDARFARLDEG</sequence>
<protein>
    <submittedName>
        <fullName evidence="2">Uncharacterized protein</fullName>
    </submittedName>
</protein>
<proteinExistence type="predicted"/>
<organism evidence="2 3">
    <name type="scientific">Actinokineospora diospyrosa</name>
    <dbReference type="NCBI Taxonomy" id="103728"/>
    <lineage>
        <taxon>Bacteria</taxon>
        <taxon>Bacillati</taxon>
        <taxon>Actinomycetota</taxon>
        <taxon>Actinomycetes</taxon>
        <taxon>Pseudonocardiales</taxon>
        <taxon>Pseudonocardiaceae</taxon>
        <taxon>Actinokineospora</taxon>
    </lineage>
</organism>
<reference evidence="2 3" key="1">
    <citation type="submission" date="2022-06" db="EMBL/GenBank/DDBJ databases">
        <title>Genomic Encyclopedia of Archaeal and Bacterial Type Strains, Phase II (KMG-II): from individual species to whole genera.</title>
        <authorList>
            <person name="Goeker M."/>
        </authorList>
    </citation>
    <scope>NUCLEOTIDE SEQUENCE [LARGE SCALE GENOMIC DNA]</scope>
    <source>
        <strain evidence="2 3">DSM 44255</strain>
    </source>
</reference>
<comment type="caution">
    <text evidence="2">The sequence shown here is derived from an EMBL/GenBank/DDBJ whole genome shotgun (WGS) entry which is preliminary data.</text>
</comment>
<keyword evidence="3" id="KW-1185">Reference proteome</keyword>
<evidence type="ECO:0000256" key="1">
    <source>
        <dbReference type="SAM" id="SignalP"/>
    </source>
</evidence>
<gene>
    <name evidence="2" type="ORF">LV75_001158</name>
</gene>
<accession>A0ABT1I7X5</accession>
<dbReference type="RefSeq" id="WP_253885581.1">
    <property type="nucleotide sequence ID" value="NZ_BAAAVB010000001.1"/>
</dbReference>
<dbReference type="EMBL" id="JAMTCO010000003">
    <property type="protein sequence ID" value="MCP2268671.1"/>
    <property type="molecule type" value="Genomic_DNA"/>
</dbReference>
<feature type="chain" id="PRO_5046900288" evidence="1">
    <location>
        <begin position="24"/>
        <end position="113"/>
    </location>
</feature>
<dbReference type="PROSITE" id="PS51257">
    <property type="entry name" value="PROKAR_LIPOPROTEIN"/>
    <property type="match status" value="1"/>
</dbReference>
<evidence type="ECO:0000313" key="3">
    <source>
        <dbReference type="Proteomes" id="UP001205185"/>
    </source>
</evidence>
<evidence type="ECO:0000313" key="2">
    <source>
        <dbReference type="EMBL" id="MCP2268671.1"/>
    </source>
</evidence>